<feature type="domain" description="Release factor glutamine methyltransferase N-terminal" evidence="8">
    <location>
        <begin position="29"/>
        <end position="98"/>
    </location>
</feature>
<feature type="compositionally biased region" description="Polar residues" evidence="6">
    <location>
        <begin position="1"/>
        <end position="11"/>
    </location>
</feature>
<protein>
    <recommendedName>
        <fullName evidence="5">Release factor glutamine methyltransferase</fullName>
        <shortName evidence="5">RF MTase</shortName>
        <ecNumber evidence="5">2.1.1.297</ecNumber>
    </recommendedName>
    <alternativeName>
        <fullName evidence="5">N5-glutamine methyltransferase PrmC</fullName>
    </alternativeName>
    <alternativeName>
        <fullName evidence="5">Protein-(glutamine-N5) MTase PrmC</fullName>
    </alternativeName>
    <alternativeName>
        <fullName evidence="5">Protein-glutamine N-methyltransferase PrmC</fullName>
    </alternativeName>
</protein>
<dbReference type="Gene3D" id="3.40.50.150">
    <property type="entry name" value="Vaccinia Virus protein VP39"/>
    <property type="match status" value="1"/>
</dbReference>
<dbReference type="SUPFAM" id="SSF53335">
    <property type="entry name" value="S-adenosyl-L-methionine-dependent methyltransferases"/>
    <property type="match status" value="1"/>
</dbReference>
<organism evidence="9 10">
    <name type="scientific">Rubinisphaera brasiliensis (strain ATCC 49424 / DSM 5305 / JCM 21570 / IAM 15109 / NBRC 103401 / IFAM 1448)</name>
    <name type="common">Planctomyces brasiliensis</name>
    <dbReference type="NCBI Taxonomy" id="756272"/>
    <lineage>
        <taxon>Bacteria</taxon>
        <taxon>Pseudomonadati</taxon>
        <taxon>Planctomycetota</taxon>
        <taxon>Planctomycetia</taxon>
        <taxon>Planctomycetales</taxon>
        <taxon>Planctomycetaceae</taxon>
        <taxon>Rubinisphaera</taxon>
    </lineage>
</organism>
<evidence type="ECO:0000256" key="5">
    <source>
        <dbReference type="HAMAP-Rule" id="MF_02126"/>
    </source>
</evidence>
<dbReference type="EC" id="2.1.1.297" evidence="5"/>
<reference evidence="10" key="1">
    <citation type="submission" date="2011-02" db="EMBL/GenBank/DDBJ databases">
        <title>The complete genome of Planctomyces brasiliensis DSM 5305.</title>
        <authorList>
            <person name="Lucas S."/>
            <person name="Copeland A."/>
            <person name="Lapidus A."/>
            <person name="Bruce D."/>
            <person name="Goodwin L."/>
            <person name="Pitluck S."/>
            <person name="Kyrpides N."/>
            <person name="Mavromatis K."/>
            <person name="Pagani I."/>
            <person name="Ivanova N."/>
            <person name="Ovchinnikova G."/>
            <person name="Lu M."/>
            <person name="Detter J.C."/>
            <person name="Han C."/>
            <person name="Land M."/>
            <person name="Hauser L."/>
            <person name="Markowitz V."/>
            <person name="Cheng J.-F."/>
            <person name="Hugenholtz P."/>
            <person name="Woyke T."/>
            <person name="Wu D."/>
            <person name="Tindall B."/>
            <person name="Pomrenke H.G."/>
            <person name="Brambilla E."/>
            <person name="Klenk H.-P."/>
            <person name="Eisen J.A."/>
        </authorList>
    </citation>
    <scope>NUCLEOTIDE SEQUENCE [LARGE SCALE GENOMIC DNA]</scope>
    <source>
        <strain evidence="10">ATCC 49424 / DSM 5305 / JCM 21570 / NBRC 103401 / IFAM 1448</strain>
    </source>
</reference>
<dbReference type="EMBL" id="CP002546">
    <property type="protein sequence ID" value="ADY58140.1"/>
    <property type="molecule type" value="Genomic_DNA"/>
</dbReference>
<dbReference type="InterPro" id="IPR007848">
    <property type="entry name" value="Small_mtfrase_dom"/>
</dbReference>
<dbReference type="Proteomes" id="UP000006860">
    <property type="component" value="Chromosome"/>
</dbReference>
<dbReference type="RefSeq" id="WP_013626884.1">
    <property type="nucleotide sequence ID" value="NC_015174.1"/>
</dbReference>
<feature type="binding site" evidence="5">
    <location>
        <position position="166"/>
    </location>
    <ligand>
        <name>S-adenosyl-L-methionine</name>
        <dbReference type="ChEBI" id="CHEBI:59789"/>
    </ligand>
</feature>
<name>F0SSY5_RUBBR</name>
<dbReference type="PROSITE" id="PS00092">
    <property type="entry name" value="N6_MTASE"/>
    <property type="match status" value="1"/>
</dbReference>
<dbReference type="GO" id="GO:0102559">
    <property type="term" value="F:peptide chain release factor N(5)-glutamine methyltransferase activity"/>
    <property type="evidence" value="ECO:0007669"/>
    <property type="project" value="UniProtKB-EC"/>
</dbReference>
<dbReference type="STRING" id="756272.Plabr_0513"/>
<evidence type="ECO:0000256" key="3">
    <source>
        <dbReference type="ARBA" id="ARBA00022691"/>
    </source>
</evidence>
<dbReference type="NCBIfam" id="TIGR00536">
    <property type="entry name" value="hemK_fam"/>
    <property type="match status" value="1"/>
</dbReference>
<dbReference type="KEGG" id="pbs:Plabr_0513"/>
<proteinExistence type="inferred from homology"/>
<dbReference type="NCBIfam" id="TIGR03534">
    <property type="entry name" value="RF_mod_PrmC"/>
    <property type="match status" value="1"/>
</dbReference>
<comment type="function">
    <text evidence="5">Methylates the class 1 translation termination release factors RF1/PrfA and RF2/PrfB on the glutamine residue of the universally conserved GGQ motif.</text>
</comment>
<sequence length="309" mass="34598">MAADSPGNSDPGTPAPAAASSDPWTIQRILSWTTEHLRKHGFDSPRLESEILLAHAQKCPRIQLYANYHTVVSEETRAQMRELVKRRVRREPVAYLVGHKEFYSLEFAVEPGVFIPRPETETLINQGLEKLTPVERPHILELCTGSGCIAVTLAKRLPKARVIAVEKNPIPLRVSRSNAEKHQVDDRVQILEGDLFAPVPTDGPRFDLIVSNPPYIRSDEIPGLVADVREHEPHAALDGGADGLDMIRVIIAQAPKYLKPGGWLMLEMDPAQIEATHDIARQSRQWTTQQAYRDLFEDERCIGLQLAHS</sequence>
<dbReference type="InterPro" id="IPR019874">
    <property type="entry name" value="RF_methyltr_PrmC"/>
</dbReference>
<evidence type="ECO:0000256" key="6">
    <source>
        <dbReference type="SAM" id="MobiDB-lite"/>
    </source>
</evidence>
<dbReference type="CDD" id="cd02440">
    <property type="entry name" value="AdoMet_MTases"/>
    <property type="match status" value="1"/>
</dbReference>
<comment type="similarity">
    <text evidence="5">Belongs to the protein N5-glutamine methyltransferase family. PrmC subfamily.</text>
</comment>
<evidence type="ECO:0000256" key="4">
    <source>
        <dbReference type="ARBA" id="ARBA00048391"/>
    </source>
</evidence>
<dbReference type="HAMAP" id="MF_02126">
    <property type="entry name" value="RF_methyltr_PrmC"/>
    <property type="match status" value="1"/>
</dbReference>
<dbReference type="HOGENOM" id="CLU_018398_3_1_0"/>
<keyword evidence="10" id="KW-1185">Reference proteome</keyword>
<dbReference type="InterPro" id="IPR002052">
    <property type="entry name" value="DNA_methylase_N6_adenine_CS"/>
</dbReference>
<feature type="region of interest" description="Disordered" evidence="6">
    <location>
        <begin position="1"/>
        <end position="21"/>
    </location>
</feature>
<feature type="binding site" evidence="5">
    <location>
        <position position="212"/>
    </location>
    <ligand>
        <name>S-adenosyl-L-methionine</name>
        <dbReference type="ChEBI" id="CHEBI:59789"/>
    </ligand>
</feature>
<dbReference type="GO" id="GO:0032259">
    <property type="term" value="P:methylation"/>
    <property type="evidence" value="ECO:0007669"/>
    <property type="project" value="UniProtKB-KW"/>
</dbReference>
<dbReference type="GO" id="GO:0003676">
    <property type="term" value="F:nucleic acid binding"/>
    <property type="evidence" value="ECO:0007669"/>
    <property type="project" value="InterPro"/>
</dbReference>
<dbReference type="PANTHER" id="PTHR18895:SF74">
    <property type="entry name" value="MTRF1L RELEASE FACTOR GLUTAMINE METHYLTRANSFERASE"/>
    <property type="match status" value="1"/>
</dbReference>
<dbReference type="PANTHER" id="PTHR18895">
    <property type="entry name" value="HEMK METHYLTRANSFERASE"/>
    <property type="match status" value="1"/>
</dbReference>
<keyword evidence="2 5" id="KW-0808">Transferase</keyword>
<feature type="domain" description="Methyltransferase small" evidence="7">
    <location>
        <begin position="129"/>
        <end position="218"/>
    </location>
</feature>
<dbReference type="eggNOG" id="COG2890">
    <property type="taxonomic scope" value="Bacteria"/>
</dbReference>
<evidence type="ECO:0000259" key="7">
    <source>
        <dbReference type="Pfam" id="PF05175"/>
    </source>
</evidence>
<dbReference type="InterPro" id="IPR004556">
    <property type="entry name" value="HemK-like"/>
</dbReference>
<evidence type="ECO:0000259" key="8">
    <source>
        <dbReference type="Pfam" id="PF17827"/>
    </source>
</evidence>
<dbReference type="InterPro" id="IPR040758">
    <property type="entry name" value="PrmC_N"/>
</dbReference>
<evidence type="ECO:0000256" key="2">
    <source>
        <dbReference type="ARBA" id="ARBA00022679"/>
    </source>
</evidence>
<dbReference type="Pfam" id="PF17827">
    <property type="entry name" value="PrmC_N"/>
    <property type="match status" value="1"/>
</dbReference>
<accession>F0SSY5</accession>
<evidence type="ECO:0000313" key="10">
    <source>
        <dbReference type="Proteomes" id="UP000006860"/>
    </source>
</evidence>
<dbReference type="Pfam" id="PF05175">
    <property type="entry name" value="MTS"/>
    <property type="match status" value="1"/>
</dbReference>
<dbReference type="InterPro" id="IPR050320">
    <property type="entry name" value="N5-glutamine_MTase"/>
</dbReference>
<evidence type="ECO:0000313" key="9">
    <source>
        <dbReference type="EMBL" id="ADY58140.1"/>
    </source>
</evidence>
<keyword evidence="1 5" id="KW-0489">Methyltransferase</keyword>
<keyword evidence="3 5" id="KW-0949">S-adenosyl-L-methionine</keyword>
<comment type="caution">
    <text evidence="5">Lacks conserved residue(s) required for the propagation of feature annotation.</text>
</comment>
<feature type="binding site" evidence="5">
    <location>
        <begin position="212"/>
        <end position="215"/>
    </location>
    <ligand>
        <name>substrate</name>
    </ligand>
</feature>
<comment type="catalytic activity">
    <reaction evidence="4 5">
        <text>L-glutaminyl-[peptide chain release factor] + S-adenosyl-L-methionine = N(5)-methyl-L-glutaminyl-[peptide chain release factor] + S-adenosyl-L-homocysteine + H(+)</text>
        <dbReference type="Rhea" id="RHEA:42896"/>
        <dbReference type="Rhea" id="RHEA-COMP:10271"/>
        <dbReference type="Rhea" id="RHEA-COMP:10272"/>
        <dbReference type="ChEBI" id="CHEBI:15378"/>
        <dbReference type="ChEBI" id="CHEBI:30011"/>
        <dbReference type="ChEBI" id="CHEBI:57856"/>
        <dbReference type="ChEBI" id="CHEBI:59789"/>
        <dbReference type="ChEBI" id="CHEBI:61891"/>
        <dbReference type="EC" id="2.1.1.297"/>
    </reaction>
</comment>
<dbReference type="AlphaFoldDB" id="F0SSY5"/>
<dbReference type="InterPro" id="IPR029063">
    <property type="entry name" value="SAM-dependent_MTases_sf"/>
</dbReference>
<evidence type="ECO:0000256" key="1">
    <source>
        <dbReference type="ARBA" id="ARBA00022603"/>
    </source>
</evidence>
<dbReference type="Gene3D" id="1.10.8.10">
    <property type="entry name" value="DNA helicase RuvA subunit, C-terminal domain"/>
    <property type="match status" value="1"/>
</dbReference>
<gene>
    <name evidence="5" type="primary">prmC</name>
    <name evidence="9" type="ordered locus">Plabr_0513</name>
</gene>